<keyword evidence="2" id="KW-0805">Transcription regulation</keyword>
<feature type="coiled-coil region" evidence="8">
    <location>
        <begin position="443"/>
        <end position="500"/>
    </location>
</feature>
<keyword evidence="5" id="KW-0804">Transcription</keyword>
<dbReference type="SMART" id="SM00297">
    <property type="entry name" value="BROMO"/>
    <property type="match status" value="1"/>
</dbReference>
<dbReference type="InterPro" id="IPR037377">
    <property type="entry name" value="GTE_bromo"/>
</dbReference>
<evidence type="ECO:0000256" key="1">
    <source>
        <dbReference type="ARBA" id="ARBA00004123"/>
    </source>
</evidence>
<dbReference type="InterPro" id="IPR052442">
    <property type="entry name" value="Env_Response_Regulator"/>
</dbReference>
<dbReference type="PRINTS" id="PR00503">
    <property type="entry name" value="BROMODOMAIN"/>
</dbReference>
<dbReference type="EMBL" id="VOIH02000003">
    <property type="protein sequence ID" value="KAF3449831.1"/>
    <property type="molecule type" value="Genomic_DNA"/>
</dbReference>
<accession>A0A8K0HCG1</accession>
<evidence type="ECO:0000256" key="2">
    <source>
        <dbReference type="ARBA" id="ARBA00023015"/>
    </source>
</evidence>
<evidence type="ECO:0000256" key="8">
    <source>
        <dbReference type="SAM" id="Coils"/>
    </source>
</evidence>
<evidence type="ECO:0000256" key="3">
    <source>
        <dbReference type="ARBA" id="ARBA00023054"/>
    </source>
</evidence>
<dbReference type="GO" id="GO:0005634">
    <property type="term" value="C:nucleus"/>
    <property type="evidence" value="ECO:0007669"/>
    <property type="project" value="UniProtKB-SubCell"/>
</dbReference>
<reference evidence="10" key="1">
    <citation type="submission" date="2020-03" db="EMBL/GenBank/DDBJ databases">
        <title>A high-quality chromosome-level genome assembly of a woody plant with both climbing and erect habits, Rhamnella rubrinervis.</title>
        <authorList>
            <person name="Lu Z."/>
            <person name="Yang Y."/>
            <person name="Zhu X."/>
            <person name="Sun Y."/>
        </authorList>
    </citation>
    <scope>NUCLEOTIDE SEQUENCE</scope>
    <source>
        <strain evidence="10">BYM</strain>
        <tissue evidence="10">Leaf</tissue>
    </source>
</reference>
<name>A0A8K0HCG1_9ROSA</name>
<evidence type="ECO:0000313" key="11">
    <source>
        <dbReference type="Proteomes" id="UP000796880"/>
    </source>
</evidence>
<dbReference type="Proteomes" id="UP000796880">
    <property type="component" value="Unassembled WGS sequence"/>
</dbReference>
<dbReference type="PANTHER" id="PTHR46136:SF19">
    <property type="entry name" value="TRANSCRIPTION FACTOR GTE12"/>
    <property type="match status" value="1"/>
</dbReference>
<sequence>MIATKSIMPSNKLKIKVKLPVPIKRIDAEPGTPSCDFGHRLLHSDDYTMAKVSDSGARKRGLTGIIEGHKEKRQKLDRNMTMQCSTILKKLMSHESAWVFNTPVDPVALNIPDYFSIITSPMDLGTIKSKLDKNMYSFTDEFAADVRLTFSNAMRYNPPANIVHKMAKKLNQIFEMRWKFVEEKCNRECSIVGSGKTSSGPMKLVIDVKQNNQNRLPTMGSSISVPKKSIPSEEKVIRCSFNATDAEVGHSKTAKHCTQKFLGRNLKTGNGSGGGGGSGGSSSSSSHSCCPVTKKLPSSSIAGKCGTCGNPACRCILSNVSTRVSSSEQPMGRDNHIYSADISKLACQAKSTPSCEMSKSDQDSDGAVSALDDVNICPSSQPTTPVTDNSYGEGLNTPLCDVQRSPKKALRAAMMMRRFAGTILKAQQNKLFDHGDKSDPIKIQQEKERLERRLQEDARLEAEIEAAKAALRKKAEMELKQQREREREAARAAIEKMERTVVIEQNWSEIEIELEKLMKGCDKRPLEMLGLFIRDEFSADDYDEVEAVLNDAREEGEIL</sequence>
<organism evidence="10 11">
    <name type="scientific">Rhamnella rubrinervis</name>
    <dbReference type="NCBI Taxonomy" id="2594499"/>
    <lineage>
        <taxon>Eukaryota</taxon>
        <taxon>Viridiplantae</taxon>
        <taxon>Streptophyta</taxon>
        <taxon>Embryophyta</taxon>
        <taxon>Tracheophyta</taxon>
        <taxon>Spermatophyta</taxon>
        <taxon>Magnoliopsida</taxon>
        <taxon>eudicotyledons</taxon>
        <taxon>Gunneridae</taxon>
        <taxon>Pentapetalae</taxon>
        <taxon>rosids</taxon>
        <taxon>fabids</taxon>
        <taxon>Rosales</taxon>
        <taxon>Rhamnaceae</taxon>
        <taxon>rhamnoid group</taxon>
        <taxon>Rhamneae</taxon>
        <taxon>Rhamnella</taxon>
    </lineage>
</organism>
<dbReference type="PROSITE" id="PS50014">
    <property type="entry name" value="BROMODOMAIN_2"/>
    <property type="match status" value="1"/>
</dbReference>
<keyword evidence="6" id="KW-0539">Nucleus</keyword>
<dbReference type="InterPro" id="IPR036427">
    <property type="entry name" value="Bromodomain-like_sf"/>
</dbReference>
<dbReference type="OrthoDB" id="21449at2759"/>
<dbReference type="SUPFAM" id="SSF47370">
    <property type="entry name" value="Bromodomain"/>
    <property type="match status" value="1"/>
</dbReference>
<evidence type="ECO:0000256" key="5">
    <source>
        <dbReference type="ARBA" id="ARBA00023163"/>
    </source>
</evidence>
<dbReference type="Gene3D" id="1.20.920.10">
    <property type="entry name" value="Bromodomain-like"/>
    <property type="match status" value="1"/>
</dbReference>
<keyword evidence="4 7" id="KW-0103">Bromodomain</keyword>
<gene>
    <name evidence="10" type="ORF">FNV43_RR05910</name>
</gene>
<evidence type="ECO:0000259" key="9">
    <source>
        <dbReference type="PROSITE" id="PS50014"/>
    </source>
</evidence>
<evidence type="ECO:0000256" key="4">
    <source>
        <dbReference type="ARBA" id="ARBA00023117"/>
    </source>
</evidence>
<dbReference type="PANTHER" id="PTHR46136">
    <property type="entry name" value="TRANSCRIPTION FACTOR GTE8"/>
    <property type="match status" value="1"/>
</dbReference>
<feature type="domain" description="Bromo" evidence="9">
    <location>
        <begin position="92"/>
        <end position="164"/>
    </location>
</feature>
<dbReference type="InterPro" id="IPR001487">
    <property type="entry name" value="Bromodomain"/>
</dbReference>
<dbReference type="CDD" id="cd05506">
    <property type="entry name" value="Bromo_plant1"/>
    <property type="match status" value="1"/>
</dbReference>
<evidence type="ECO:0000256" key="6">
    <source>
        <dbReference type="ARBA" id="ARBA00023242"/>
    </source>
</evidence>
<dbReference type="AlphaFoldDB" id="A0A8K0HCG1"/>
<keyword evidence="11" id="KW-1185">Reference proteome</keyword>
<proteinExistence type="predicted"/>
<comment type="caution">
    <text evidence="10">The sequence shown here is derived from an EMBL/GenBank/DDBJ whole genome shotgun (WGS) entry which is preliminary data.</text>
</comment>
<protein>
    <recommendedName>
        <fullName evidence="9">Bromo domain-containing protein</fullName>
    </recommendedName>
</protein>
<evidence type="ECO:0000313" key="10">
    <source>
        <dbReference type="EMBL" id="KAF3449831.1"/>
    </source>
</evidence>
<evidence type="ECO:0000256" key="7">
    <source>
        <dbReference type="PROSITE-ProRule" id="PRU00035"/>
    </source>
</evidence>
<keyword evidence="3 8" id="KW-0175">Coiled coil</keyword>
<dbReference type="Pfam" id="PF00439">
    <property type="entry name" value="Bromodomain"/>
    <property type="match status" value="1"/>
</dbReference>
<comment type="subcellular location">
    <subcellularLocation>
        <location evidence="1">Nucleus</location>
    </subcellularLocation>
</comment>